<keyword evidence="1" id="KW-0732">Signal</keyword>
<organism evidence="2 3">
    <name type="scientific">Penicillium frequentans</name>
    <dbReference type="NCBI Taxonomy" id="3151616"/>
    <lineage>
        <taxon>Eukaryota</taxon>
        <taxon>Fungi</taxon>
        <taxon>Dikarya</taxon>
        <taxon>Ascomycota</taxon>
        <taxon>Pezizomycotina</taxon>
        <taxon>Eurotiomycetes</taxon>
        <taxon>Eurotiomycetidae</taxon>
        <taxon>Eurotiales</taxon>
        <taxon>Aspergillaceae</taxon>
        <taxon>Penicillium</taxon>
    </lineage>
</organism>
<evidence type="ECO:0000256" key="1">
    <source>
        <dbReference type="SAM" id="SignalP"/>
    </source>
</evidence>
<dbReference type="Gene3D" id="3.90.550.50">
    <property type="match status" value="1"/>
</dbReference>
<evidence type="ECO:0000313" key="3">
    <source>
        <dbReference type="Proteomes" id="UP001220324"/>
    </source>
</evidence>
<dbReference type="InterPro" id="IPR006740">
    <property type="entry name" value="DUF604"/>
</dbReference>
<keyword evidence="3" id="KW-1185">Reference proteome</keyword>
<feature type="signal peptide" evidence="1">
    <location>
        <begin position="1"/>
        <end position="27"/>
    </location>
</feature>
<sequence length="480" mass="55161">MIRFSSSQRSFIAAIFLLLLLCGLVYHQKSDQSSFSISGSKGSSKNVPIGDCSVDLEYLRSLGFNHSVEYARWNIRVTESKKFTEFSESLDVPVPEFNRLELDTETTVDTLPAGQCPRTVKIEAPKRKAPVDASHLMFGVATTIDRLDNSLEAISRWAGGTKARVIALVESDASLNITQVMEHATELDVTLQILENDEEFLDRYYRLTRIINELRDESTQWAVIIDDDTFFPNMEGLVAQLATYDETKPYYIGAPTENMQQMASFTYMGYGGAGVFLSIPLLEEIDAYFDDCFEFKDHGDKRVSKCIYRHTTTKLTWDRHLFQLDLNPDGSGFYEAGRQLPLSVHHWKSADWFPVNIVGMSQIADICGHDCQLQRWRITDDWYFINGFSLVRYSEPQTPEDLASMEQTWSYFGWTEDDSYEYSLGPLRPRDNGKLSYRLLDAVSANNQVRQIYLRQEDEWFYDEDEPENPQLLEVVWTLS</sequence>
<evidence type="ECO:0008006" key="4">
    <source>
        <dbReference type="Google" id="ProtNLM"/>
    </source>
</evidence>
<evidence type="ECO:0000313" key="2">
    <source>
        <dbReference type="EMBL" id="KAJ5538347.1"/>
    </source>
</evidence>
<protein>
    <recommendedName>
        <fullName evidence="4">Glycosyltransferase family 31 protein</fullName>
    </recommendedName>
</protein>
<feature type="chain" id="PRO_5042164345" description="Glycosyltransferase family 31 protein" evidence="1">
    <location>
        <begin position="28"/>
        <end position="480"/>
    </location>
</feature>
<proteinExistence type="predicted"/>
<dbReference type="PANTHER" id="PTHR10811">
    <property type="entry name" value="FRINGE-RELATED"/>
    <property type="match status" value="1"/>
</dbReference>
<gene>
    <name evidence="2" type="ORF">N7494_007826</name>
</gene>
<accession>A0AAD6GF25</accession>
<name>A0AAD6GF25_9EURO</name>
<dbReference type="AlphaFoldDB" id="A0AAD6GF25"/>
<dbReference type="Pfam" id="PF04646">
    <property type="entry name" value="DUF604"/>
    <property type="match status" value="1"/>
</dbReference>
<dbReference type="EMBL" id="JAQIZZ010000006">
    <property type="protein sequence ID" value="KAJ5538347.1"/>
    <property type="molecule type" value="Genomic_DNA"/>
</dbReference>
<dbReference type="Proteomes" id="UP001220324">
    <property type="component" value="Unassembled WGS sequence"/>
</dbReference>
<comment type="caution">
    <text evidence="2">The sequence shown here is derived from an EMBL/GenBank/DDBJ whole genome shotgun (WGS) entry which is preliminary data.</text>
</comment>
<reference evidence="2 3" key="1">
    <citation type="journal article" date="2023" name="IMA Fungus">
        <title>Comparative genomic study of the Penicillium genus elucidates a diverse pangenome and 15 lateral gene transfer events.</title>
        <authorList>
            <person name="Petersen C."/>
            <person name="Sorensen T."/>
            <person name="Nielsen M.R."/>
            <person name="Sondergaard T.E."/>
            <person name="Sorensen J.L."/>
            <person name="Fitzpatrick D.A."/>
            <person name="Frisvad J.C."/>
            <person name="Nielsen K.L."/>
        </authorList>
    </citation>
    <scope>NUCLEOTIDE SEQUENCE [LARGE SCALE GENOMIC DNA]</scope>
    <source>
        <strain evidence="2 3">IBT 35679</strain>
    </source>
</reference>